<dbReference type="RefSeq" id="WP_126392367.1">
    <property type="nucleotide sequence ID" value="NZ_CP034539.1"/>
</dbReference>
<evidence type="ECO:0000313" key="1">
    <source>
        <dbReference type="EMBL" id="AZQ34902.1"/>
    </source>
</evidence>
<gene>
    <name evidence="1" type="ORF">EJ357_16570</name>
</gene>
<dbReference type="AlphaFoldDB" id="A0A3Q9ESP7"/>
<keyword evidence="2" id="KW-1185">Reference proteome</keyword>
<sequence length="113" mass="11944">MPLNDPPTHGNEEDDEALVLDTGEPTGSAYVSITTTPDGPALTASVSEKESGQALRTLIAFSGVAGSVIGPYLMAKALSLLATASPWQFEVACLMLAAVLPWVHLHVHPRHER</sequence>
<name>A0A3Q9ESP7_9ACTN</name>
<evidence type="ECO:0000313" key="2">
    <source>
        <dbReference type="Proteomes" id="UP000280298"/>
    </source>
</evidence>
<dbReference type="OrthoDB" id="9992294at2"/>
<dbReference type="KEGG" id="scya:EJ357_16570"/>
<organism evidence="1 2">
    <name type="scientific">Streptomyces cyaneochromogenes</name>
    <dbReference type="NCBI Taxonomy" id="2496836"/>
    <lineage>
        <taxon>Bacteria</taxon>
        <taxon>Bacillati</taxon>
        <taxon>Actinomycetota</taxon>
        <taxon>Actinomycetes</taxon>
        <taxon>Kitasatosporales</taxon>
        <taxon>Streptomycetaceae</taxon>
        <taxon>Streptomyces</taxon>
    </lineage>
</organism>
<dbReference type="EMBL" id="CP034539">
    <property type="protein sequence ID" value="AZQ34902.1"/>
    <property type="molecule type" value="Genomic_DNA"/>
</dbReference>
<reference evidence="1 2" key="1">
    <citation type="journal article" date="2019" name="Int. J. Syst. Evol. Microbiol.">
        <title>Streptomyces cyaneochromogenes sp. nov., a blue pigment-producing actinomycete from manganese-contaminated soil.</title>
        <authorList>
            <person name="Tang X."/>
            <person name="Zhao J."/>
            <person name="Li K."/>
            <person name="Chen Z."/>
            <person name="Sun Y."/>
            <person name="Gao J."/>
        </authorList>
    </citation>
    <scope>NUCLEOTIDE SEQUENCE [LARGE SCALE GENOMIC DNA]</scope>
    <source>
        <strain evidence="1 2">MK-45</strain>
    </source>
</reference>
<protein>
    <submittedName>
        <fullName evidence="1">Uncharacterized protein</fullName>
    </submittedName>
</protein>
<accession>A0A3Q9ESP7</accession>
<proteinExistence type="predicted"/>
<dbReference type="Proteomes" id="UP000280298">
    <property type="component" value="Chromosome"/>
</dbReference>